<dbReference type="SUPFAM" id="SSF56988">
    <property type="entry name" value="Anthrax protective antigen"/>
    <property type="match status" value="1"/>
</dbReference>
<dbReference type="InterPro" id="IPR047589">
    <property type="entry name" value="DUF11_rpt"/>
</dbReference>
<dbReference type="EMBL" id="JABSNP010000005">
    <property type="protein sequence ID" value="NRT18634.1"/>
    <property type="molecule type" value="Genomic_DNA"/>
</dbReference>
<evidence type="ECO:0000313" key="4">
    <source>
        <dbReference type="EMBL" id="NRT18634.1"/>
    </source>
</evidence>
<reference evidence="4 5" key="1">
    <citation type="submission" date="2020-05" db="EMBL/GenBank/DDBJ databases">
        <title>Genomic Encyclopedia of Type Strains, Phase IV (KMG-V): Genome sequencing to study the core and pangenomes of soil and plant-associated prokaryotes.</title>
        <authorList>
            <person name="Whitman W."/>
        </authorList>
    </citation>
    <scope>NUCLEOTIDE SEQUENCE [LARGE SCALE GENOMIC DNA]</scope>
    <source>
        <strain evidence="4 5">9A</strain>
    </source>
</reference>
<evidence type="ECO:0000259" key="3">
    <source>
        <dbReference type="PROSITE" id="PS51820"/>
    </source>
</evidence>
<dbReference type="InterPro" id="IPR013783">
    <property type="entry name" value="Ig-like_fold"/>
</dbReference>
<proteinExistence type="predicted"/>
<dbReference type="NCBIfam" id="TIGR01451">
    <property type="entry name" value="B_ant_repeat"/>
    <property type="match status" value="1"/>
</dbReference>
<dbReference type="RefSeq" id="WP_173809382.1">
    <property type="nucleotide sequence ID" value="NZ_JABSNP010000005.1"/>
</dbReference>
<sequence length="3871" mass="380927">MRPILRLFLLLLAWGALGRASAWAQACTTATSTLDYSAATNGDRKATTETVGGATTATTSAYSTTVTGGRTNTFAVGTNGNIYQKSLVWQLNTQSNGSTAGASSGTATVTYTFSRPVSNLVIIVNDIDQSTTGGSNFTDRMTFDGYVNAADATPITLTTANVTAGSTNVFVGSGSTGLGTVAGKNNAFTGTTSGNNTQNTNVTVRFPQPVTKLVLSYENILPFVTGVDRTQTVGIISMSLCRAAPVADTKTNTATIPTNAGQVNIDDLTSTVDGTVQRYTVTAIPPAAQGVLYYNSTGSTYAAVTNGQTLTPAQATSLRFDPAAGATGTSTAFSYTVTDDANLVSSAAIFTIPLQVVTPCVATAALDFSTRPANEDWKAHAAIGVPTGSTLTTIGTNGYVSTGNPSVSTLQVKTQNGVQTLAWDNTYPAAGANDKATVTFNFSRPLSNFTIQVQDIDYGNDFTDQVTFVGNNGGTTVTPVLSPVVPNAAYISINGNVATGTAAGGSNTSATDATVNAYFGSPITSLTITYANVTTSTARPTNNQTVGINLMNFCRLAPVANPITNNSVPDAAGQTPVNGLSSSVDGTVQSYTLTTLPAASQGVLYVNGTAATAGQTLTALQASQLTFDPAVGGTSANFTYTVTDDAGQQSATTTYNVPITATGGAGTVAACANPGRDGSPTGLTTNPNTYYPSTATQTVPAGATSIAVGAATGTGNIAAGDLLLVIQMQGADIDATNTDSYGDGVAGGGANGNLSNANFTAGTYEYVVANSAITATAGGTITLATALKNGYVNAAATATAGQRRFQVVRVPQFGNLTLGGNITPTAWNGSVGGIIAIDVAKQTNLAGFTIDASGAGFRGGGGRLLSGNNTATGTDYRFFSGADNQTTSAHGSKGEGTAGTPKYVNILNSAGTDDLNTGSDYPNGSNGRGAPGNAGGGGTDNLASSNNSQNSGGAGGANGGNGGRGGNTWSTNLAIGGEPGAAFAVASSSRLVLGGGGGAGSTNNGSGTPNNGFASSGATGGGLVLLRTGTVSGTGTILANGANANNTVANDGSGGGGAGGSILVTAATPAGLANLTLTANGGTGGTNTGGGVPHGPGGGGGGGIILTNGSTATASAAGAAAGTTNGGTSFGANPGLTGDANNQISNSVANSVSGASCPADVTTTVTGPTTLSVGQPGGSYPNYTATFTNNGSGTASNVTQTVTLPAGATVTAANLPNGATFSTTGTGATAVTTVNFGTATTLANGATNTFSFSFTAPTTAGSYPLTTNVGTDANQGTTAAPDMATLTIQVNNAPPGCGVSYYDNTNSYSGLSAFYYQGDYNNTPAFFSGKTPTDKGIASTVNYLRTVANTGGTFPVTTATVNGTNNVFSAQYKGNVYITTAGSYTFSISNPAVGVVDDRAQLYLDGKAVPASGTPAVADASISVISFGNGAPTVTLNLSKGTHNILLQYSATGQPDRISLSYSGPDSPTLTVIPNSVLCAGLGNVPPIATINLSNSPSLASNGGAKTITSLAGTDQDGTVTNYVITTLPLASQGVLSLGGSPVTAGQVITAAQAAQLQFNPVATFSGNATFTFQAVDNTGQYSNDAATYTIPVTLATSIAGTVFEDANYGGGNGRNLGTTGTVGRPGATVELYDASGNFVSSTTTAANGTYSLVGATAAGNYTVRVVNSTVTSARTGAVAGLLPVQTFVRNGTADNVNRVGGEAPEKQDAAANTGSQTLAALTAGTLTPESITTVSVANTSTPVSTVDFGYNFDVVTNTNDAGQGSLRQFITNSNALGGEGSLAQSGSRVNGAGATVALPAGQETSIFMIPSGAAVAGQRAGLVSGLTNGVAVITTTSTLPALTGANGTNTIIDGSTQTANVGNTATGTVTGTSTGTVGTDGLAIAALNVPEVEISGSNVNNVLDVEAANTTIRGLAIHGGTNQTISIGNTASATGYVIENTLVGVVAAGTRPTVANTISSGYGVLASTNAGAGTVQNSFVAYTGISGLSINNGKTTTGITQILGNQFLQNGYTNIGGDAITFGDTPQGSGPALVQGNLITNPNATGVQFETGSTSATQVLNNTITGAGTGGASGSMGTIEGAGIGYLQRDGTKRGSQLDVLSKNVITGSQAAGVVIAYGQQNVAISQNSISNNGGLAIDLISNANYYVGGPGGGAADYGNGDGVTVDDGNNPATAANTLPNRGVDFPVITSSTIVGTNLVVQGYSRPGAAIEFYSPGATGDPTGFGEGQTYLGTYTEGSAADTNTGTGSFAPNVNGLNQGTDPAASRFTFTIPLTGKFAGVAAGSLLSSTATLNNSTSEFSGNVAVNSAPLPQDVTNVAVPSNSGPVVLNPNLKATASGTANGVANTIVSYTVSPASTGTLYYNNVAVTVATVIPAANLGLLTYQPVLGSTTTATFTYTATDANGTASVAHLDAAGTTTTTGPATYTIPVTAAADVTTTIAGPTVLNPGQPSGTYTATFTNNGPNQGANVTQRVTLPAGVTSVVFPTGATYNAATRVIDFGNAAVLNSGATNTFTFSFTAPTTPGSVALTSNVTTATGQGADTAPNSATLNATVNSPADVVATITAGTNPVIAGQSATFNVNFSNAGPATAAGVVASVQLPAGLVGVSATNGGTYNSTTGVVTYAGITSFASGGSTASVITFTAPASGPVTATASISTTTNEAGQTANNTQSISLAVTPAYDVATTITGPTTTAVGGQTTFSVMTINNGPSTAPSVVQTVQLPTGLTNVYVSNGGTYDPTTGVVTFPALAALANGAKVDNTISFTPVATTGFTASATATAGANNAGDSNTANNSALAAATTVNAAPAAATNANIYTTITSPSANVAPGATTTFTVTSGNRGPATAAAVAQQTTLPAGLSNVVVKDANGTVVPNTTTTGYNAATGVVIVPAVGSVVSGATTSYTISLTAPAAGVVAAVATISSNNADPMPSDNIATADVTVSPATDVAIALTGPTAALAGQSLTYTATTTNYGPVTATNVVQTVAIPAGLTGVVVRDGNGNVVANTATTGYNSATGVVTFPTIASQAVGNSVSNTITYTAPASGTLLNVASVASATLETNAANNGSTVTTAVQRSSDVVVYLNGPATQVAGNTATYTVTTTNNGPSPAASETTTVQLVPGLANVVVRDASGNAIANAYNATTGVVTLATLTDQLPGAAGTVSNTITYTVPAGTAELTASANAAVSGATNDSNLANNSAVAVAMVSPATTSTTDEQTTVTSNVATQAAGSPVVFTVSSINSGPNAAANVVQTLTLPAGLTGVTVSNSGTYDANTGLVTFPTVASQASGNTTPYTVTVNAPGAGPLTAVASVSSATSDPTPANNLNSVSVAVTTRTDVAVTLAGPTTVVGGQSATYAVSVINNGPSLATSTTTVQFPAGLTVVSVSNGGTYNSGTGVVTFPAITNQPSGAAGEVTYSITAQAPATIPNGASFNLVATTTPTAGTNDQVTANNSASLLVSKGNLAPVANAVTNVLTGPQGNTANPLTISPLSGTDADGNLASYTITGIPDATSQGVLALNGVAVKVGDSLTPAQAAQLTFDPVATFVGNAFFTYTATDAAGAVSTPAIYTIPVGQDLDAVYTLTAPKGGVNPYQNGDVIANVFDANSGVYNNAAPQAVTDTGVRTATLVSGPLPAGTSLNPVTGVITVTDRTKLVSGSYPVTITTVDANGGVTTKTFTITIGALPLPVELVAFTAKAVANRDALLNWATASEKNSAYFDVERSFDGTAGSFAKIGQVAGQGSKTSRTDYALTDANVAPKATGPVYYRLKQVDADGTTSYSPVQSVAFTKVTVAAEATLYPNPATTASGTTLDLSMLPAGTYQVNLVDATGRSVATYQLAGGQAHKLDLQYFASGTYVVLVHGTNLHQNLRLVKE</sequence>
<dbReference type="Proteomes" id="UP000779507">
    <property type="component" value="Unassembled WGS sequence"/>
</dbReference>
<organism evidence="4 5">
    <name type="scientific">Hymenobacter caeli</name>
    <dbReference type="NCBI Taxonomy" id="2735894"/>
    <lineage>
        <taxon>Bacteria</taxon>
        <taxon>Pseudomonadati</taxon>
        <taxon>Bacteroidota</taxon>
        <taxon>Cytophagia</taxon>
        <taxon>Cytophagales</taxon>
        <taxon>Hymenobacteraceae</taxon>
        <taxon>Hymenobacter</taxon>
    </lineage>
</organism>
<gene>
    <name evidence="4" type="ORF">HNP98_001455</name>
</gene>
<feature type="signal peptide" evidence="2">
    <location>
        <begin position="1"/>
        <end position="24"/>
    </location>
</feature>
<feature type="compositionally biased region" description="Gly residues" evidence="1">
    <location>
        <begin position="952"/>
        <end position="965"/>
    </location>
</feature>
<dbReference type="SMART" id="SM00710">
    <property type="entry name" value="PbH1"/>
    <property type="match status" value="7"/>
</dbReference>
<keyword evidence="2" id="KW-0732">Signal</keyword>
<protein>
    <submittedName>
        <fullName evidence="4">Repeat protein (TIGR01451 family)</fullName>
    </submittedName>
</protein>
<name>A0ABX2FQE7_9BACT</name>
<dbReference type="InterPro" id="IPR051172">
    <property type="entry name" value="Chlamydia_OmcB"/>
</dbReference>
<comment type="caution">
    <text evidence="4">The sequence shown here is derived from an EMBL/GenBank/DDBJ whole genome shotgun (WGS) entry which is preliminary data.</text>
</comment>
<dbReference type="Pfam" id="PF01345">
    <property type="entry name" value="DUF11"/>
    <property type="match status" value="8"/>
</dbReference>
<evidence type="ECO:0000313" key="5">
    <source>
        <dbReference type="Proteomes" id="UP000779507"/>
    </source>
</evidence>
<dbReference type="InterPro" id="IPR037524">
    <property type="entry name" value="PA14/GLEYA"/>
</dbReference>
<dbReference type="PROSITE" id="PS51820">
    <property type="entry name" value="PA14"/>
    <property type="match status" value="1"/>
</dbReference>
<dbReference type="InterPro" id="IPR001434">
    <property type="entry name" value="OmcB-like_DUF11"/>
</dbReference>
<dbReference type="InterPro" id="IPR006626">
    <property type="entry name" value="PbH1"/>
</dbReference>
<dbReference type="NCBIfam" id="TIGR04183">
    <property type="entry name" value="Por_Secre_tail"/>
    <property type="match status" value="1"/>
</dbReference>
<feature type="chain" id="PRO_5045579198" evidence="2">
    <location>
        <begin position="25"/>
        <end position="3871"/>
    </location>
</feature>
<keyword evidence="5" id="KW-1185">Reference proteome</keyword>
<evidence type="ECO:0000256" key="1">
    <source>
        <dbReference type="SAM" id="MobiDB-lite"/>
    </source>
</evidence>
<feature type="compositionally biased region" description="Polar residues" evidence="1">
    <location>
        <begin position="906"/>
        <end position="920"/>
    </location>
</feature>
<dbReference type="PANTHER" id="PTHR34819">
    <property type="entry name" value="LARGE CYSTEINE-RICH PERIPLASMIC PROTEIN OMCB"/>
    <property type="match status" value="1"/>
</dbReference>
<feature type="compositionally biased region" description="Gly residues" evidence="1">
    <location>
        <begin position="926"/>
        <end position="939"/>
    </location>
</feature>
<evidence type="ECO:0000256" key="2">
    <source>
        <dbReference type="SAM" id="SignalP"/>
    </source>
</evidence>
<feature type="region of interest" description="Disordered" evidence="1">
    <location>
        <begin position="1084"/>
        <end position="1104"/>
    </location>
</feature>
<dbReference type="InterPro" id="IPR026444">
    <property type="entry name" value="Secre_tail"/>
</dbReference>
<dbReference type="SUPFAM" id="SSF49478">
    <property type="entry name" value="Cna protein B-type domain"/>
    <property type="match status" value="1"/>
</dbReference>
<dbReference type="Gene3D" id="2.60.40.10">
    <property type="entry name" value="Immunoglobulins"/>
    <property type="match status" value="2"/>
</dbReference>
<feature type="domain" description="PA14" evidence="3">
    <location>
        <begin position="1306"/>
        <end position="1477"/>
    </location>
</feature>
<dbReference type="PANTHER" id="PTHR34819:SF3">
    <property type="entry name" value="CELL SURFACE PROTEIN"/>
    <property type="match status" value="1"/>
</dbReference>
<accession>A0ABX2FQE7</accession>
<feature type="region of interest" description="Disordered" evidence="1">
    <location>
        <begin position="886"/>
        <end position="965"/>
    </location>
</feature>